<dbReference type="GO" id="GO:0005506">
    <property type="term" value="F:iron ion binding"/>
    <property type="evidence" value="ECO:0007669"/>
    <property type="project" value="TreeGrafter"/>
</dbReference>
<protein>
    <recommendedName>
        <fullName evidence="2">Core domain-containing protein</fullName>
    </recommendedName>
</protein>
<organism evidence="3 4">
    <name type="scientific">Echinostoma caproni</name>
    <dbReference type="NCBI Taxonomy" id="27848"/>
    <lineage>
        <taxon>Eukaryota</taxon>
        <taxon>Metazoa</taxon>
        <taxon>Spiralia</taxon>
        <taxon>Lophotrochozoa</taxon>
        <taxon>Platyhelminthes</taxon>
        <taxon>Trematoda</taxon>
        <taxon>Digenea</taxon>
        <taxon>Plagiorchiida</taxon>
        <taxon>Echinostomata</taxon>
        <taxon>Echinostomatoidea</taxon>
        <taxon>Echinostomatidae</taxon>
        <taxon>Echinostoma</taxon>
    </lineage>
</organism>
<dbReference type="Gene3D" id="2.60.300.12">
    <property type="entry name" value="HesB-like domain"/>
    <property type="match status" value="1"/>
</dbReference>
<dbReference type="PANTHER" id="PTHR43011">
    <property type="entry name" value="IRON-SULFUR CLUSTER ASSEMBLY 2 HOMOLOG, MITOCHONDRIAL"/>
    <property type="match status" value="1"/>
</dbReference>
<name>A0A3P8GM88_9TREM</name>
<dbReference type="GO" id="GO:0051539">
    <property type="term" value="F:4 iron, 4 sulfur cluster binding"/>
    <property type="evidence" value="ECO:0007669"/>
    <property type="project" value="TreeGrafter"/>
</dbReference>
<evidence type="ECO:0000256" key="1">
    <source>
        <dbReference type="ARBA" id="ARBA00006718"/>
    </source>
</evidence>
<comment type="similarity">
    <text evidence="1">Belongs to the HesB/IscA family.</text>
</comment>
<reference evidence="3 4" key="1">
    <citation type="submission" date="2018-11" db="EMBL/GenBank/DDBJ databases">
        <authorList>
            <consortium name="Pathogen Informatics"/>
        </authorList>
    </citation>
    <scope>NUCLEOTIDE SEQUENCE [LARGE SCALE GENOMIC DNA]</scope>
    <source>
        <strain evidence="3 4">Egypt</strain>
    </source>
</reference>
<dbReference type="Pfam" id="PF01521">
    <property type="entry name" value="Fe-S_biosyn"/>
    <property type="match status" value="1"/>
</dbReference>
<gene>
    <name evidence="3" type="ORF">ECPE_LOCUS12925</name>
</gene>
<dbReference type="OrthoDB" id="1938621at2759"/>
<dbReference type="EMBL" id="UZAN01053924">
    <property type="protein sequence ID" value="VDP90197.1"/>
    <property type="molecule type" value="Genomic_DNA"/>
</dbReference>
<dbReference type="InterPro" id="IPR035903">
    <property type="entry name" value="HesB-like_dom_sf"/>
</dbReference>
<evidence type="ECO:0000313" key="4">
    <source>
        <dbReference type="Proteomes" id="UP000272942"/>
    </source>
</evidence>
<dbReference type="Proteomes" id="UP000272942">
    <property type="component" value="Unassembled WGS sequence"/>
</dbReference>
<evidence type="ECO:0000259" key="2">
    <source>
        <dbReference type="Pfam" id="PF01521"/>
    </source>
</evidence>
<accession>A0A3P8GM88</accession>
<dbReference type="PANTHER" id="PTHR43011:SF1">
    <property type="entry name" value="IRON-SULFUR CLUSTER ASSEMBLY 2 HOMOLOG, MITOCHONDRIAL"/>
    <property type="match status" value="1"/>
</dbReference>
<sequence>MAPPTMWATKNLTEHQIGQLTGLLRVIVDSGGCSGFQYKSGIVLSFFLNDHHSIVEKSGVQVLVDEASVSFLKGATLDYEEELIRTGFRISKNPVAEKGCSCGSSFTVKLD</sequence>
<dbReference type="GO" id="GO:0051537">
    <property type="term" value="F:2 iron, 2 sulfur cluster binding"/>
    <property type="evidence" value="ECO:0007669"/>
    <property type="project" value="TreeGrafter"/>
</dbReference>
<dbReference type="InterPro" id="IPR016092">
    <property type="entry name" value="ATAP"/>
</dbReference>
<dbReference type="AlphaFoldDB" id="A0A3P8GM88"/>
<evidence type="ECO:0000313" key="3">
    <source>
        <dbReference type="EMBL" id="VDP90197.1"/>
    </source>
</evidence>
<dbReference type="GO" id="GO:0005739">
    <property type="term" value="C:mitochondrion"/>
    <property type="evidence" value="ECO:0007669"/>
    <property type="project" value="TreeGrafter"/>
</dbReference>
<feature type="domain" description="Core" evidence="2">
    <location>
        <begin position="12"/>
        <end position="103"/>
    </location>
</feature>
<dbReference type="InterPro" id="IPR000361">
    <property type="entry name" value="ATAP_core_dom"/>
</dbReference>
<dbReference type="NCBIfam" id="TIGR00049">
    <property type="entry name" value="iron-sulfur cluster assembly accessory protein"/>
    <property type="match status" value="1"/>
</dbReference>
<dbReference type="SUPFAM" id="SSF89360">
    <property type="entry name" value="HesB-like domain"/>
    <property type="match status" value="1"/>
</dbReference>
<dbReference type="GO" id="GO:0016226">
    <property type="term" value="P:iron-sulfur cluster assembly"/>
    <property type="evidence" value="ECO:0007669"/>
    <property type="project" value="InterPro"/>
</dbReference>
<keyword evidence="4" id="KW-1185">Reference proteome</keyword>
<proteinExistence type="inferred from homology"/>
<dbReference type="FunFam" id="2.60.300.12:FF:000013">
    <property type="entry name" value="Iron-sulfur assembly protein 2"/>
    <property type="match status" value="1"/>
</dbReference>